<evidence type="ECO:0000313" key="2">
    <source>
        <dbReference type="Proteomes" id="UP001596443"/>
    </source>
</evidence>
<reference evidence="1 2" key="1">
    <citation type="journal article" date="2019" name="Int. J. Syst. Evol. Microbiol.">
        <title>The Global Catalogue of Microorganisms (GCM) 10K type strain sequencing project: providing services to taxonomists for standard genome sequencing and annotation.</title>
        <authorList>
            <consortium name="The Broad Institute Genomics Platform"/>
            <consortium name="The Broad Institute Genome Sequencing Center for Infectious Disease"/>
            <person name="Wu L."/>
            <person name="Ma J."/>
        </authorList>
    </citation>
    <scope>NUCLEOTIDE SEQUENCE [LARGE SCALE GENOMIC DNA]</scope>
    <source>
        <strain evidence="1 2">SYNS20</strain>
    </source>
</reference>
<dbReference type="PROSITE" id="PS51318">
    <property type="entry name" value="TAT"/>
    <property type="match status" value="1"/>
</dbReference>
<organism evidence="1 2">
    <name type="scientific">Halobaculum halobium</name>
    <dbReference type="NCBI Taxonomy" id="3032281"/>
    <lineage>
        <taxon>Archaea</taxon>
        <taxon>Methanobacteriati</taxon>
        <taxon>Methanobacteriota</taxon>
        <taxon>Stenosarchaea group</taxon>
        <taxon>Halobacteria</taxon>
        <taxon>Halobacteriales</taxon>
        <taxon>Haloferacaceae</taxon>
        <taxon>Halobaculum</taxon>
    </lineage>
</organism>
<keyword evidence="2" id="KW-1185">Reference proteome</keyword>
<comment type="caution">
    <text evidence="1">The sequence shown here is derived from an EMBL/GenBank/DDBJ whole genome shotgun (WGS) entry which is preliminary data.</text>
</comment>
<dbReference type="EMBL" id="JBHSWX010000012">
    <property type="protein sequence ID" value="MFC6786353.1"/>
    <property type="molecule type" value="Genomic_DNA"/>
</dbReference>
<evidence type="ECO:0008006" key="3">
    <source>
        <dbReference type="Google" id="ProtNLM"/>
    </source>
</evidence>
<dbReference type="GeneID" id="81209425"/>
<proteinExistence type="predicted"/>
<dbReference type="RefSeq" id="WP_284063144.1">
    <property type="nucleotide sequence ID" value="NZ_CP126158.1"/>
</dbReference>
<accession>A0ABD5TEA1</accession>
<dbReference type="Proteomes" id="UP001596443">
    <property type="component" value="Unassembled WGS sequence"/>
</dbReference>
<name>A0ABD5TEA1_9EURY</name>
<gene>
    <name evidence="1" type="ORF">ACFQFD_10235</name>
</gene>
<protein>
    <recommendedName>
        <fullName evidence="3">Tat (Twin-arginine translocation) pathway signal sequence</fullName>
    </recommendedName>
</protein>
<evidence type="ECO:0000313" key="1">
    <source>
        <dbReference type="EMBL" id="MFC6786353.1"/>
    </source>
</evidence>
<dbReference type="InterPro" id="IPR006311">
    <property type="entry name" value="TAT_signal"/>
</dbReference>
<dbReference type="AlphaFoldDB" id="A0ABD5TEA1"/>
<sequence>MVPDLPSPSRRGFIAGAGLALVGATAAVGATKPTALPDPLTDHASKYLPDPTDHQWRPPVREAHARDAVERLASEVERGRDLWDDLDTDERFTGDGGWLEDAREYLQAGRYREATVYATGGMQFAAEDVGFALAELDRPEADPERLAERGEALRDRATRLGEEISDYRVVEPGRDLGWYHEIERRIRLVRLDAHERDPNREREYDADEIGSIRAGNRQAAQRVRDAEHYREQLDKLVGDDEGEPWADRVERLDARYREAIAEFPSRDDVRESVEAIEDEHGPGPYYTARWKLSMWCYDGDYYVAEWDEGLSLVNAVAAAQALVQRRAHDRAVDALVIDPEDDGFDSGHVVGEKRAAMKRFRRVVGDDPAPLLAVLTARAGEDIDVAEVGFAGSYERPIWRDRVDAYCYALIARMKLKEYPQVYGRFVE</sequence>